<evidence type="ECO:0000313" key="3">
    <source>
        <dbReference type="EMBL" id="ERL96058.1"/>
    </source>
</evidence>
<dbReference type="Proteomes" id="UP000030742">
    <property type="component" value="Unassembled WGS sequence"/>
</dbReference>
<dbReference type="EMBL" id="KI209561">
    <property type="protein sequence ID" value="ERL96058.1"/>
    <property type="molecule type" value="Genomic_DNA"/>
</dbReference>
<feature type="domain" description="Integrase catalytic" evidence="2">
    <location>
        <begin position="106"/>
        <end position="230"/>
    </location>
</feature>
<dbReference type="Gene3D" id="3.30.420.10">
    <property type="entry name" value="Ribonuclease H-like superfamily/Ribonuclease H"/>
    <property type="match status" value="1"/>
</dbReference>
<dbReference type="Pfam" id="PF13683">
    <property type="entry name" value="rve_3"/>
    <property type="match status" value="1"/>
</dbReference>
<dbReference type="STRING" id="77166.U4UU46"/>
<dbReference type="GO" id="GO:0003676">
    <property type="term" value="F:nucleic acid binding"/>
    <property type="evidence" value="ECO:0007669"/>
    <property type="project" value="InterPro"/>
</dbReference>
<dbReference type="PANTHER" id="PTHR37984">
    <property type="entry name" value="PROTEIN CBG26694"/>
    <property type="match status" value="1"/>
</dbReference>
<organism evidence="3 4">
    <name type="scientific">Dendroctonus ponderosae</name>
    <name type="common">Mountain pine beetle</name>
    <dbReference type="NCBI Taxonomy" id="77166"/>
    <lineage>
        <taxon>Eukaryota</taxon>
        <taxon>Metazoa</taxon>
        <taxon>Ecdysozoa</taxon>
        <taxon>Arthropoda</taxon>
        <taxon>Hexapoda</taxon>
        <taxon>Insecta</taxon>
        <taxon>Pterygota</taxon>
        <taxon>Neoptera</taxon>
        <taxon>Endopterygota</taxon>
        <taxon>Coleoptera</taxon>
        <taxon>Polyphaga</taxon>
        <taxon>Cucujiformia</taxon>
        <taxon>Curculionidae</taxon>
        <taxon>Scolytinae</taxon>
        <taxon>Dendroctonus</taxon>
    </lineage>
</organism>
<proteinExistence type="predicted"/>
<evidence type="ECO:0000256" key="1">
    <source>
        <dbReference type="ARBA" id="ARBA00012493"/>
    </source>
</evidence>
<dbReference type="SUPFAM" id="SSF53098">
    <property type="entry name" value="Ribonuclease H-like"/>
    <property type="match status" value="1"/>
</dbReference>
<name>U4UU46_DENPD</name>
<dbReference type="InterPro" id="IPR036397">
    <property type="entry name" value="RNaseH_sf"/>
</dbReference>
<dbReference type="PROSITE" id="PS50994">
    <property type="entry name" value="INTEGRASE"/>
    <property type="match status" value="1"/>
</dbReference>
<dbReference type="InterPro" id="IPR001584">
    <property type="entry name" value="Integrase_cat-core"/>
</dbReference>
<accession>U4UU46</accession>
<dbReference type="GO" id="GO:0003964">
    <property type="term" value="F:RNA-directed DNA polymerase activity"/>
    <property type="evidence" value="ECO:0007669"/>
    <property type="project" value="UniProtKB-EC"/>
</dbReference>
<dbReference type="Pfam" id="PF17921">
    <property type="entry name" value="Integrase_H2C2"/>
    <property type="match status" value="1"/>
</dbReference>
<dbReference type="AlphaFoldDB" id="U4UU46"/>
<protein>
    <recommendedName>
        <fullName evidence="1">RNA-directed DNA polymerase</fullName>
        <ecNumber evidence="1">2.7.7.49</ecNumber>
    </recommendedName>
</protein>
<evidence type="ECO:0000259" key="2">
    <source>
        <dbReference type="PROSITE" id="PS50994"/>
    </source>
</evidence>
<dbReference type="PANTHER" id="PTHR37984:SF5">
    <property type="entry name" value="PROTEIN NYNRIN-LIKE"/>
    <property type="match status" value="1"/>
</dbReference>
<evidence type="ECO:0000313" key="4">
    <source>
        <dbReference type="Proteomes" id="UP000030742"/>
    </source>
</evidence>
<dbReference type="InterPro" id="IPR041588">
    <property type="entry name" value="Integrase_H2C2"/>
</dbReference>
<dbReference type="InterPro" id="IPR012337">
    <property type="entry name" value="RNaseH-like_sf"/>
</dbReference>
<reference evidence="3 4" key="1">
    <citation type="journal article" date="2013" name="Genome Biol.">
        <title>Draft genome of the mountain pine beetle, Dendroctonus ponderosae Hopkins, a major forest pest.</title>
        <authorList>
            <person name="Keeling C.I."/>
            <person name="Yuen M.M."/>
            <person name="Liao N.Y."/>
            <person name="Docking T.R."/>
            <person name="Chan S.K."/>
            <person name="Taylor G.A."/>
            <person name="Palmquist D.L."/>
            <person name="Jackman S.D."/>
            <person name="Nguyen A."/>
            <person name="Li M."/>
            <person name="Henderson H."/>
            <person name="Janes J.K."/>
            <person name="Zhao Y."/>
            <person name="Pandoh P."/>
            <person name="Moore R."/>
            <person name="Sperling F.A."/>
            <person name="Huber D.P."/>
            <person name="Birol I."/>
            <person name="Jones S.J."/>
            <person name="Bohlmann J."/>
        </authorList>
    </citation>
    <scope>NUCLEOTIDE SEQUENCE</scope>
</reference>
<dbReference type="EC" id="2.7.7.49" evidence="1"/>
<dbReference type="InterPro" id="IPR050951">
    <property type="entry name" value="Retrovirus_Pol_polyprotein"/>
</dbReference>
<gene>
    <name evidence="3" type="ORF">D910_00903</name>
</gene>
<dbReference type="Gene3D" id="1.10.340.70">
    <property type="match status" value="1"/>
</dbReference>
<dbReference type="GO" id="GO:0015074">
    <property type="term" value="P:DNA integration"/>
    <property type="evidence" value="ECO:0007669"/>
    <property type="project" value="InterPro"/>
</dbReference>
<sequence>MKVFQETFKNNAYKLAISNTLLEDITDSDEQKQIIERYHVMKTSHRGMTENIKNIKQTYYWPTLERDVINYVNTCETCQKSKYERHPYKLVYKPTPTGTKPFEDIYIDIYSLTGQKFLTIIDNFSNKVLLTSWNTTKITSDNASTFKSTLIQDVCKTYQIELHFTTPYNPNSNSPVQRFNSTLKEALISLRSNYPSKNVQELIDIAMINYNNSIHSSYDYTTSQIIRQSKLPIKF</sequence>